<accession>A0A2T0U578</accession>
<dbReference type="InterPro" id="IPR015424">
    <property type="entry name" value="PyrdxlP-dep_Trfase"/>
</dbReference>
<dbReference type="RefSeq" id="WP_181276716.1">
    <property type="nucleotide sequence ID" value="NZ_PVTH01000004.1"/>
</dbReference>
<dbReference type="AlphaFoldDB" id="A0A2T0U578"/>
<comment type="cofactor">
    <cofactor evidence="1 6">
        <name>pyridoxal 5'-phosphate</name>
        <dbReference type="ChEBI" id="CHEBI:597326"/>
    </cofactor>
</comment>
<dbReference type="Gene3D" id="3.40.640.10">
    <property type="entry name" value="Type I PLP-dependent aspartate aminotransferase-like (Major domain)"/>
    <property type="match status" value="1"/>
</dbReference>
<keyword evidence="4 6" id="KW-0808">Transferase</keyword>
<keyword evidence="5" id="KW-0663">Pyridoxal phosphate</keyword>
<dbReference type="InterPro" id="IPR015421">
    <property type="entry name" value="PyrdxlP-dep_Trfase_major"/>
</dbReference>
<evidence type="ECO:0000256" key="6">
    <source>
        <dbReference type="RuleBase" id="RU000481"/>
    </source>
</evidence>
<dbReference type="InterPro" id="IPR004838">
    <property type="entry name" value="NHTrfase_class1_PyrdxlP-BS"/>
</dbReference>
<dbReference type="Proteomes" id="UP000238034">
    <property type="component" value="Unassembled WGS sequence"/>
</dbReference>
<dbReference type="PANTHER" id="PTHR46383">
    <property type="entry name" value="ASPARTATE AMINOTRANSFERASE"/>
    <property type="match status" value="1"/>
</dbReference>
<proteinExistence type="inferred from homology"/>
<keyword evidence="9" id="KW-1185">Reference proteome</keyword>
<comment type="caution">
    <text evidence="8">The sequence shown here is derived from an EMBL/GenBank/DDBJ whole genome shotgun (WGS) entry which is preliminary data.</text>
</comment>
<dbReference type="InterPro" id="IPR004839">
    <property type="entry name" value="Aminotransferase_I/II_large"/>
</dbReference>
<gene>
    <name evidence="8" type="ORF">B0I27_10451</name>
</gene>
<dbReference type="GO" id="GO:0030170">
    <property type="term" value="F:pyridoxal phosphate binding"/>
    <property type="evidence" value="ECO:0007669"/>
    <property type="project" value="InterPro"/>
</dbReference>
<dbReference type="Pfam" id="PF00155">
    <property type="entry name" value="Aminotran_1_2"/>
    <property type="match status" value="1"/>
</dbReference>
<reference evidence="8 9" key="1">
    <citation type="submission" date="2018-03" db="EMBL/GenBank/DDBJ databases">
        <title>Genomic Encyclopedia of Type Strains, Phase III (KMG-III): the genomes of soil and plant-associated and newly described type strains.</title>
        <authorList>
            <person name="Whitman W."/>
        </authorList>
    </citation>
    <scope>NUCLEOTIDE SEQUENCE [LARGE SCALE GENOMIC DNA]</scope>
    <source>
        <strain evidence="8 9">CGMCC 1.9313</strain>
    </source>
</reference>
<dbReference type="GO" id="GO:0008483">
    <property type="term" value="F:transaminase activity"/>
    <property type="evidence" value="ECO:0007669"/>
    <property type="project" value="UniProtKB-KW"/>
</dbReference>
<evidence type="ECO:0000256" key="2">
    <source>
        <dbReference type="ARBA" id="ARBA00007441"/>
    </source>
</evidence>
<dbReference type="PRINTS" id="PR00753">
    <property type="entry name" value="ACCSYNTHASE"/>
</dbReference>
<evidence type="ECO:0000256" key="5">
    <source>
        <dbReference type="ARBA" id="ARBA00022898"/>
    </source>
</evidence>
<dbReference type="InterPro" id="IPR015422">
    <property type="entry name" value="PyrdxlP-dep_Trfase_small"/>
</dbReference>
<name>A0A2T0U578_9SPHI</name>
<evidence type="ECO:0000313" key="8">
    <source>
        <dbReference type="EMBL" id="PRY53044.1"/>
    </source>
</evidence>
<evidence type="ECO:0000259" key="7">
    <source>
        <dbReference type="Pfam" id="PF00155"/>
    </source>
</evidence>
<dbReference type="InterPro" id="IPR050596">
    <property type="entry name" value="AspAT/PAT-like"/>
</dbReference>
<dbReference type="FunFam" id="3.40.640.10:FF:000033">
    <property type="entry name" value="Aspartate aminotransferase"/>
    <property type="match status" value="1"/>
</dbReference>
<keyword evidence="3 6" id="KW-0032">Aminotransferase</keyword>
<dbReference type="Gene3D" id="3.90.1150.10">
    <property type="entry name" value="Aspartate Aminotransferase, domain 1"/>
    <property type="match status" value="1"/>
</dbReference>
<evidence type="ECO:0000256" key="3">
    <source>
        <dbReference type="ARBA" id="ARBA00022576"/>
    </source>
</evidence>
<dbReference type="PANTHER" id="PTHR46383:SF1">
    <property type="entry name" value="ASPARTATE AMINOTRANSFERASE"/>
    <property type="match status" value="1"/>
</dbReference>
<evidence type="ECO:0000313" key="9">
    <source>
        <dbReference type="Proteomes" id="UP000238034"/>
    </source>
</evidence>
<comment type="similarity">
    <text evidence="2 6">Belongs to the class-I pyridoxal-phosphate-dependent aminotransferase family.</text>
</comment>
<dbReference type="EC" id="2.6.1.-" evidence="6"/>
<protein>
    <recommendedName>
        <fullName evidence="6">Aminotransferase</fullName>
        <ecNumber evidence="6">2.6.1.-</ecNumber>
    </recommendedName>
</protein>
<evidence type="ECO:0000256" key="1">
    <source>
        <dbReference type="ARBA" id="ARBA00001933"/>
    </source>
</evidence>
<organism evidence="8 9">
    <name type="scientific">Arcticibacter pallidicorallinus</name>
    <dbReference type="NCBI Taxonomy" id="1259464"/>
    <lineage>
        <taxon>Bacteria</taxon>
        <taxon>Pseudomonadati</taxon>
        <taxon>Bacteroidota</taxon>
        <taxon>Sphingobacteriia</taxon>
        <taxon>Sphingobacteriales</taxon>
        <taxon>Sphingobacteriaceae</taxon>
        <taxon>Arcticibacter</taxon>
    </lineage>
</organism>
<feature type="domain" description="Aminotransferase class I/classII large" evidence="7">
    <location>
        <begin position="32"/>
        <end position="390"/>
    </location>
</feature>
<dbReference type="SUPFAM" id="SSF53383">
    <property type="entry name" value="PLP-dependent transferases"/>
    <property type="match status" value="1"/>
</dbReference>
<sequence>MSILSNRINNLDESATIKMAKLGRELAAKGVDVISLSLGETDFYTPDFVKDAAKKAIDDNFSYYTPVPGYPELRKAIAEKLKRENNLDYNFDQIVVSTGAKQSLTNAILCLVNPGDEVIIPTPYWVSYSELVKLGEGTSVFIDTTLESDFKITPEELEAAITPKSKLFMFSSPNNPTGTVYTRDELAALVKVFEKYPDIYIISDEIYEHINFLDAHVSIAEFESIKDRVIIINGLSKAYAMTGWRLGFSASSKEIANACDKLQSQMTSGTCSITQKAGIAAYNGSLDSVKEMQVVFEKRRNLVYDLLKDIPGLKVNLPGGAFYFFPDVSSFFGKTTEDGEVINTSDELALHILNKGHVAVVSGDAFGDKNSIRISYAASEDKLKEACLRIKNTLAKLK</sequence>
<dbReference type="EMBL" id="PVTH01000004">
    <property type="protein sequence ID" value="PRY53044.1"/>
    <property type="molecule type" value="Genomic_DNA"/>
</dbReference>
<dbReference type="PROSITE" id="PS00105">
    <property type="entry name" value="AA_TRANSFER_CLASS_1"/>
    <property type="match status" value="1"/>
</dbReference>
<evidence type="ECO:0000256" key="4">
    <source>
        <dbReference type="ARBA" id="ARBA00022679"/>
    </source>
</evidence>
<dbReference type="CDD" id="cd00609">
    <property type="entry name" value="AAT_like"/>
    <property type="match status" value="1"/>
</dbReference>
<dbReference type="GO" id="GO:0006520">
    <property type="term" value="P:amino acid metabolic process"/>
    <property type="evidence" value="ECO:0007669"/>
    <property type="project" value="InterPro"/>
</dbReference>